<protein>
    <recommendedName>
        <fullName evidence="1">DUF6431 domain-containing protein</fullName>
    </recommendedName>
</protein>
<proteinExistence type="predicted"/>
<sequence>MLSWEVNQTFTITKPIGGPPLHRIVAGIYTLKHHRVTLARDPERYRPACCANCGRSHPWHHGHYTRKADRTTSGQENPVPIPRYFCSSCGQTCSRLPSCIAPRRWYGSTCSLPLIGMWPMDRSAMTGWLKSTRTTPRYWPKATRSTRSRGARMAPRIGSNPIRPICCDDCVNIVRMSCVSSRIRRCPSPTTSQNRQCGCPRLNRRSPAVSGPLMGQPPSAQSDPIWKPYASRASICCTRWFSLFRGKPRSPPWGNCTPGEQLR</sequence>
<accession>A0A5P9XPS5</accession>
<organism evidence="2 3">
    <name type="scientific">Acidithiobacillus thiooxidans ATCC 19377</name>
    <dbReference type="NCBI Taxonomy" id="637390"/>
    <lineage>
        <taxon>Bacteria</taxon>
        <taxon>Pseudomonadati</taxon>
        <taxon>Pseudomonadota</taxon>
        <taxon>Acidithiobacillia</taxon>
        <taxon>Acidithiobacillales</taxon>
        <taxon>Acidithiobacillaceae</taxon>
        <taxon>Acidithiobacillus</taxon>
    </lineage>
</organism>
<evidence type="ECO:0000313" key="2">
    <source>
        <dbReference type="EMBL" id="QFX95902.1"/>
    </source>
</evidence>
<dbReference type="InterPro" id="IPR045536">
    <property type="entry name" value="DUF6431"/>
</dbReference>
<gene>
    <name evidence="2" type="ORF">GCD22_01587</name>
</gene>
<dbReference type="KEGG" id="atx:GCD22_01587"/>
<reference evidence="2 3" key="1">
    <citation type="submission" date="2019-10" db="EMBL/GenBank/DDBJ databases">
        <authorList>
            <person name="Wang R."/>
        </authorList>
    </citation>
    <scope>NUCLEOTIDE SEQUENCE [LARGE SCALE GENOMIC DNA]</scope>
    <source>
        <strain evidence="2 3">ATCC 19377</strain>
    </source>
</reference>
<dbReference type="EMBL" id="CP045571">
    <property type="protein sequence ID" value="QFX95902.1"/>
    <property type="molecule type" value="Genomic_DNA"/>
</dbReference>
<feature type="domain" description="DUF6431" evidence="1">
    <location>
        <begin position="50"/>
        <end position="110"/>
    </location>
</feature>
<dbReference type="AlphaFoldDB" id="A0A5P9XPS5"/>
<dbReference type="Pfam" id="PF20020">
    <property type="entry name" value="DUF6431"/>
    <property type="match status" value="1"/>
</dbReference>
<evidence type="ECO:0000259" key="1">
    <source>
        <dbReference type="Pfam" id="PF20020"/>
    </source>
</evidence>
<evidence type="ECO:0000313" key="3">
    <source>
        <dbReference type="Proteomes" id="UP000363590"/>
    </source>
</evidence>
<dbReference type="Proteomes" id="UP000363590">
    <property type="component" value="Chromosome"/>
</dbReference>
<name>A0A5P9XPS5_ACITH</name>